<protein>
    <submittedName>
        <fullName evidence="2">Uncharacterized protein</fullName>
    </submittedName>
</protein>
<organism evidence="2 3">
    <name type="scientific">Triticum urartu</name>
    <name type="common">Red wild einkorn</name>
    <name type="synonym">Crithodium urartu</name>
    <dbReference type="NCBI Taxonomy" id="4572"/>
    <lineage>
        <taxon>Eukaryota</taxon>
        <taxon>Viridiplantae</taxon>
        <taxon>Streptophyta</taxon>
        <taxon>Embryophyta</taxon>
        <taxon>Tracheophyta</taxon>
        <taxon>Spermatophyta</taxon>
        <taxon>Magnoliopsida</taxon>
        <taxon>Liliopsida</taxon>
        <taxon>Poales</taxon>
        <taxon>Poaceae</taxon>
        <taxon>BOP clade</taxon>
        <taxon>Pooideae</taxon>
        <taxon>Triticodae</taxon>
        <taxon>Triticeae</taxon>
        <taxon>Triticinae</taxon>
        <taxon>Triticum</taxon>
    </lineage>
</organism>
<feature type="compositionally biased region" description="Basic and acidic residues" evidence="1">
    <location>
        <begin position="32"/>
        <end position="42"/>
    </location>
</feature>
<feature type="region of interest" description="Disordered" evidence="1">
    <location>
        <begin position="16"/>
        <end position="53"/>
    </location>
</feature>
<name>A0A8R7PC15_TRIUA</name>
<accession>A0A8R7PC15</accession>
<proteinExistence type="predicted"/>
<evidence type="ECO:0000313" key="2">
    <source>
        <dbReference type="EnsemblPlants" id="TuG1812G0200001915.01.T01.cds272947"/>
    </source>
</evidence>
<keyword evidence="3" id="KW-1185">Reference proteome</keyword>
<reference evidence="3" key="1">
    <citation type="journal article" date="2013" name="Nature">
        <title>Draft genome of the wheat A-genome progenitor Triticum urartu.</title>
        <authorList>
            <person name="Ling H.Q."/>
            <person name="Zhao S."/>
            <person name="Liu D."/>
            <person name="Wang J."/>
            <person name="Sun H."/>
            <person name="Zhang C."/>
            <person name="Fan H."/>
            <person name="Li D."/>
            <person name="Dong L."/>
            <person name="Tao Y."/>
            <person name="Gao C."/>
            <person name="Wu H."/>
            <person name="Li Y."/>
            <person name="Cui Y."/>
            <person name="Guo X."/>
            <person name="Zheng S."/>
            <person name="Wang B."/>
            <person name="Yu K."/>
            <person name="Liang Q."/>
            <person name="Yang W."/>
            <person name="Lou X."/>
            <person name="Chen J."/>
            <person name="Feng M."/>
            <person name="Jian J."/>
            <person name="Zhang X."/>
            <person name="Luo G."/>
            <person name="Jiang Y."/>
            <person name="Liu J."/>
            <person name="Wang Z."/>
            <person name="Sha Y."/>
            <person name="Zhang B."/>
            <person name="Wu H."/>
            <person name="Tang D."/>
            <person name="Shen Q."/>
            <person name="Xue P."/>
            <person name="Zou S."/>
            <person name="Wang X."/>
            <person name="Liu X."/>
            <person name="Wang F."/>
            <person name="Yang Y."/>
            <person name="An X."/>
            <person name="Dong Z."/>
            <person name="Zhang K."/>
            <person name="Zhang X."/>
            <person name="Luo M.C."/>
            <person name="Dvorak J."/>
            <person name="Tong Y."/>
            <person name="Wang J."/>
            <person name="Yang H."/>
            <person name="Li Z."/>
            <person name="Wang D."/>
            <person name="Zhang A."/>
            <person name="Wang J."/>
        </authorList>
    </citation>
    <scope>NUCLEOTIDE SEQUENCE</scope>
    <source>
        <strain evidence="3">cv. G1812</strain>
    </source>
</reference>
<sequence length="158" mass="16823">MNHILNEALRTSSSVGPVFLNSPMEKSSGNFSKRDLPKEKPPRMPMKSPVHSHKKRPRIERLLIFTPKCAGLIEDQNSFLCSANSGVSSAPGRPSGCSVTFARVLFTTTVSAEGNFITHNPSALSCSISDPLGGGGPGICTKGEETLASNVIIIQSKK</sequence>
<dbReference type="Proteomes" id="UP000015106">
    <property type="component" value="Chromosome 2"/>
</dbReference>
<evidence type="ECO:0000256" key="1">
    <source>
        <dbReference type="SAM" id="MobiDB-lite"/>
    </source>
</evidence>
<evidence type="ECO:0000313" key="3">
    <source>
        <dbReference type="Proteomes" id="UP000015106"/>
    </source>
</evidence>
<dbReference type="AlphaFoldDB" id="A0A8R7PC15"/>
<reference evidence="2" key="2">
    <citation type="submission" date="2018-03" db="EMBL/GenBank/DDBJ databases">
        <title>The Triticum urartu genome reveals the dynamic nature of wheat genome evolution.</title>
        <authorList>
            <person name="Ling H."/>
            <person name="Ma B."/>
            <person name="Shi X."/>
            <person name="Liu H."/>
            <person name="Dong L."/>
            <person name="Sun H."/>
            <person name="Cao Y."/>
            <person name="Gao Q."/>
            <person name="Zheng S."/>
            <person name="Li Y."/>
            <person name="Yu Y."/>
            <person name="Du H."/>
            <person name="Qi M."/>
            <person name="Li Y."/>
            <person name="Yu H."/>
            <person name="Cui Y."/>
            <person name="Wang N."/>
            <person name="Chen C."/>
            <person name="Wu H."/>
            <person name="Zhao Y."/>
            <person name="Zhang J."/>
            <person name="Li Y."/>
            <person name="Zhou W."/>
            <person name="Zhang B."/>
            <person name="Hu W."/>
            <person name="Eijk M."/>
            <person name="Tang J."/>
            <person name="Witsenboer H."/>
            <person name="Zhao S."/>
            <person name="Li Z."/>
            <person name="Zhang A."/>
            <person name="Wang D."/>
            <person name="Liang C."/>
        </authorList>
    </citation>
    <scope>NUCLEOTIDE SEQUENCE [LARGE SCALE GENOMIC DNA]</scope>
    <source>
        <strain evidence="2">cv. G1812</strain>
    </source>
</reference>
<dbReference type="EnsemblPlants" id="TuG1812G0200001915.01.T01">
    <property type="protein sequence ID" value="TuG1812G0200001915.01.T01.cds272947"/>
    <property type="gene ID" value="TuG1812G0200001915.01"/>
</dbReference>
<reference evidence="2" key="3">
    <citation type="submission" date="2022-06" db="UniProtKB">
        <authorList>
            <consortium name="EnsemblPlants"/>
        </authorList>
    </citation>
    <scope>IDENTIFICATION</scope>
</reference>
<dbReference type="Gramene" id="TuG1812G0200001915.01.T01">
    <property type="protein sequence ID" value="TuG1812G0200001915.01.T01.cds272947"/>
    <property type="gene ID" value="TuG1812G0200001915.01"/>
</dbReference>